<dbReference type="PANTHER" id="PTHR30344:SF1">
    <property type="entry name" value="6-PHOSPHOGLUCONOLACTONASE"/>
    <property type="match status" value="1"/>
</dbReference>
<keyword evidence="4" id="KW-1185">Reference proteome</keyword>
<keyword evidence="2" id="KW-0119">Carbohydrate metabolism</keyword>
<dbReference type="PANTHER" id="PTHR30344">
    <property type="entry name" value="6-PHOSPHOGLUCONOLACTONASE-RELATED"/>
    <property type="match status" value="1"/>
</dbReference>
<dbReference type="Pfam" id="PF10282">
    <property type="entry name" value="Lactonase"/>
    <property type="match status" value="1"/>
</dbReference>
<keyword evidence="2" id="KW-0313">Glucose metabolism</keyword>
<accession>A0ABM7UGT4</accession>
<sequence length="416" mass="43885">MGFNNPADPASLAFFKTNLVSTYLKSLIPQEIALVDAEVPQFLALLYQKPGEVGIKVWNVDPNSGQLTSTIGMQAIPPNAPGNAPVILVRIPKTRELLSSSGGGVPTSFNNIYTYQIQDNGSVSVVGTSPEPLPNYITVNKAGSTNNVYISRGASQVFLYTKDKSTHILTQSPSVSYPFGTYCGPNSIVVNPTEKNIFVTNTAFAPVSLSIYNQDPSSGTVTIGSGSPLTLPASPTSNDNINLHPTKNYVYTTIANIAGPIIGFAYNQDSTATAIPGSPFTPSSSYSATNVSTRTLTIDPYGRFIAFVYSDASGNRLQLLKIDSSTGALTPTGFPIGVGNAPNSLTWDESGRFIYFLSNTGGSTNQQQLEIYKVSSTGELTPSPSSPTTLGAMGAFVPSGLASVTKTMKVKPGEYP</sequence>
<reference evidence="3 4" key="1">
    <citation type="submission" date="2021-08" db="EMBL/GenBank/DDBJ databases">
        <title>Complete genome sequence of Leptospira kobayashii strain E30.</title>
        <authorList>
            <person name="Nakao R."/>
            <person name="Nakamura S."/>
            <person name="Masuzawa T."/>
            <person name="Koizumi N."/>
        </authorList>
    </citation>
    <scope>NUCLEOTIDE SEQUENCE [LARGE SCALE GENOMIC DNA]</scope>
    <source>
        <strain evidence="3 4">E30</strain>
    </source>
</reference>
<dbReference type="InterPro" id="IPR015943">
    <property type="entry name" value="WD40/YVTN_repeat-like_dom_sf"/>
</dbReference>
<protein>
    <recommendedName>
        <fullName evidence="5">Lactonase, 7-bladed beta-propeller domain protein</fullName>
    </recommendedName>
</protein>
<dbReference type="EMBL" id="AP025028">
    <property type="protein sequence ID" value="BDA77703.1"/>
    <property type="molecule type" value="Genomic_DNA"/>
</dbReference>
<dbReference type="Proteomes" id="UP000245263">
    <property type="component" value="Chromosome 1"/>
</dbReference>
<dbReference type="InterPro" id="IPR019405">
    <property type="entry name" value="Lactonase_7-beta_prop"/>
</dbReference>
<dbReference type="RefSeq" id="WP_167837168.1">
    <property type="nucleotide sequence ID" value="NZ_AP025028.1"/>
</dbReference>
<comment type="similarity">
    <text evidence="1">Belongs to the cycloisomerase 2 family.</text>
</comment>
<dbReference type="InterPro" id="IPR050282">
    <property type="entry name" value="Cycloisomerase_2"/>
</dbReference>
<dbReference type="SUPFAM" id="SSF63829">
    <property type="entry name" value="Calcium-dependent phosphotriesterase"/>
    <property type="match status" value="1"/>
</dbReference>
<organism evidence="3 4">
    <name type="scientific">Leptospira kobayashii</name>
    <dbReference type="NCBI Taxonomy" id="1917830"/>
    <lineage>
        <taxon>Bacteria</taxon>
        <taxon>Pseudomonadati</taxon>
        <taxon>Spirochaetota</taxon>
        <taxon>Spirochaetia</taxon>
        <taxon>Leptospirales</taxon>
        <taxon>Leptospiraceae</taxon>
        <taxon>Leptospira</taxon>
    </lineage>
</organism>
<evidence type="ECO:0000256" key="1">
    <source>
        <dbReference type="ARBA" id="ARBA00005564"/>
    </source>
</evidence>
<evidence type="ECO:0000256" key="2">
    <source>
        <dbReference type="ARBA" id="ARBA00022526"/>
    </source>
</evidence>
<evidence type="ECO:0008006" key="5">
    <source>
        <dbReference type="Google" id="ProtNLM"/>
    </source>
</evidence>
<evidence type="ECO:0000313" key="4">
    <source>
        <dbReference type="Proteomes" id="UP000245263"/>
    </source>
</evidence>
<evidence type="ECO:0000313" key="3">
    <source>
        <dbReference type="EMBL" id="BDA77703.1"/>
    </source>
</evidence>
<gene>
    <name evidence="3" type="ORF">LPTSP3_g06330</name>
</gene>
<proteinExistence type="inferred from homology"/>
<dbReference type="Gene3D" id="2.130.10.10">
    <property type="entry name" value="YVTN repeat-like/Quinoprotein amine dehydrogenase"/>
    <property type="match status" value="1"/>
</dbReference>
<name>A0ABM7UGT4_9LEPT</name>